<evidence type="ECO:0000259" key="2">
    <source>
        <dbReference type="PROSITE" id="PS50011"/>
    </source>
</evidence>
<gene>
    <name evidence="3" type="ORF">DL762_001163</name>
</gene>
<feature type="compositionally biased region" description="Basic and acidic residues" evidence="1">
    <location>
        <begin position="60"/>
        <end position="70"/>
    </location>
</feature>
<dbReference type="Proteomes" id="UP000294003">
    <property type="component" value="Unassembled WGS sequence"/>
</dbReference>
<dbReference type="Pfam" id="PF00069">
    <property type="entry name" value="Pkinase"/>
    <property type="match status" value="1"/>
</dbReference>
<feature type="compositionally biased region" description="Basic and acidic residues" evidence="1">
    <location>
        <begin position="214"/>
        <end position="233"/>
    </location>
</feature>
<feature type="domain" description="Protein kinase" evidence="2">
    <location>
        <begin position="114"/>
        <end position="571"/>
    </location>
</feature>
<dbReference type="Gene3D" id="1.10.510.10">
    <property type="entry name" value="Transferase(Phosphotransferase) domain 1"/>
    <property type="match status" value="1"/>
</dbReference>
<dbReference type="SMART" id="SM00220">
    <property type="entry name" value="S_TKc"/>
    <property type="match status" value="1"/>
</dbReference>
<sequence length="585" mass="67366">MFGTKKPPQKFEEEYRAENYRFEKYQTEDSGALSDDALANQRDVWMGRPFPRRGHPPAIRSEKVQGYSERRMARRRRNMPSLLGNSPHDNDPGFTRARQRFREAQDWFLAQGPFDFIRPLGYGGLGLAIQFRSRGENPIDVVLKIALDGWVDDDLRKEERATRQLAGAAHCIKIIDPERIGMKKQQPYRFAKPELIDSSSEGELSGDESPADEPPNKRDAETERKIEERERRLERRRKAGAKGKSIAGGDDDDEWQLDHKDHLLLEFVENGDLSNFIMKLNEKNLVVPNRVLWSFWLCLVRACVAMEYPRSKECFSPRASPELSFQPRLVVWLLRILRRYPLRKFHPRRRRNGAEGGPPNAELAALALDDDDRDLNGKIVDGQLFEDVPGPRHRWARNRMVHFDIDPKNIFIAGFDMNTRDDEHLLVPRLKLADFGTALNVKPNKSKNNSASNGTMWPPTDPFGPEMSEQTVAGNYGAPMNIWGIALTLWNVITKCYPPIPPQRQPGPGPLTYCHLIRTDPKYNYVDPELKEVLAQCMRHDLKDRPSLLNLSRQAKRAIKRRYGNEPDDFIRAWIHNVLYNASSS</sequence>
<dbReference type="EMBL" id="QJNS01000019">
    <property type="protein sequence ID" value="RYO93214.1"/>
    <property type="molecule type" value="Genomic_DNA"/>
</dbReference>
<comment type="caution">
    <text evidence="3">The sequence shown here is derived from an EMBL/GenBank/DDBJ whole genome shotgun (WGS) entry which is preliminary data.</text>
</comment>
<dbReference type="PANTHER" id="PTHR48011">
    <property type="entry name" value="CCR4-NOT TRANSCRIPTIONAL COMPLEX SUBUNIT CAF120-RELATED"/>
    <property type="match status" value="1"/>
</dbReference>
<dbReference type="InterPro" id="IPR011009">
    <property type="entry name" value="Kinase-like_dom_sf"/>
</dbReference>
<protein>
    <recommendedName>
        <fullName evidence="2">Protein kinase domain-containing protein</fullName>
    </recommendedName>
</protein>
<dbReference type="PANTHER" id="PTHR48011:SF4">
    <property type="entry name" value="MITOGEN-ACTIVATED PROTEIN KINASE KINASE KINASE 19"/>
    <property type="match status" value="1"/>
</dbReference>
<dbReference type="SUPFAM" id="SSF56112">
    <property type="entry name" value="Protein kinase-like (PK-like)"/>
    <property type="match status" value="2"/>
</dbReference>
<accession>A0ABY0HK58</accession>
<dbReference type="InterPro" id="IPR052751">
    <property type="entry name" value="Plant_MAPKKK"/>
</dbReference>
<reference evidence="3 4" key="1">
    <citation type="submission" date="2018-06" db="EMBL/GenBank/DDBJ databases">
        <title>Complete Genomes of Monosporascus.</title>
        <authorList>
            <person name="Robinson A.J."/>
            <person name="Natvig D.O."/>
        </authorList>
    </citation>
    <scope>NUCLEOTIDE SEQUENCE [LARGE SCALE GENOMIC DNA]</scope>
    <source>
        <strain evidence="3 4">CBS 609.92</strain>
    </source>
</reference>
<keyword evidence="4" id="KW-1185">Reference proteome</keyword>
<name>A0ABY0HK58_9PEZI</name>
<dbReference type="InterPro" id="IPR000719">
    <property type="entry name" value="Prot_kinase_dom"/>
</dbReference>
<organism evidence="3 4">
    <name type="scientific">Monosporascus cannonballus</name>
    <dbReference type="NCBI Taxonomy" id="155416"/>
    <lineage>
        <taxon>Eukaryota</taxon>
        <taxon>Fungi</taxon>
        <taxon>Dikarya</taxon>
        <taxon>Ascomycota</taxon>
        <taxon>Pezizomycotina</taxon>
        <taxon>Sordariomycetes</taxon>
        <taxon>Xylariomycetidae</taxon>
        <taxon>Xylariales</taxon>
        <taxon>Xylariales incertae sedis</taxon>
        <taxon>Monosporascus</taxon>
    </lineage>
</organism>
<feature type="region of interest" description="Disordered" evidence="1">
    <location>
        <begin position="194"/>
        <end position="253"/>
    </location>
</feature>
<evidence type="ECO:0000256" key="1">
    <source>
        <dbReference type="SAM" id="MobiDB-lite"/>
    </source>
</evidence>
<proteinExistence type="predicted"/>
<feature type="region of interest" description="Disordered" evidence="1">
    <location>
        <begin position="47"/>
        <end position="70"/>
    </location>
</feature>
<evidence type="ECO:0000313" key="4">
    <source>
        <dbReference type="Proteomes" id="UP000294003"/>
    </source>
</evidence>
<dbReference type="PROSITE" id="PS50011">
    <property type="entry name" value="PROTEIN_KINASE_DOM"/>
    <property type="match status" value="1"/>
</dbReference>
<evidence type="ECO:0000313" key="3">
    <source>
        <dbReference type="EMBL" id="RYO93214.1"/>
    </source>
</evidence>